<evidence type="ECO:0000256" key="2">
    <source>
        <dbReference type="ARBA" id="ARBA00005216"/>
    </source>
</evidence>
<evidence type="ECO:0000313" key="14">
    <source>
        <dbReference type="Proteomes" id="UP000297890"/>
    </source>
</evidence>
<dbReference type="AlphaFoldDB" id="A0A4Z0FEG1"/>
<dbReference type="GO" id="GO:0051287">
    <property type="term" value="F:NAD binding"/>
    <property type="evidence" value="ECO:0007669"/>
    <property type="project" value="InterPro"/>
</dbReference>
<comment type="caution">
    <text evidence="13">The sequence shown here is derived from an EMBL/GenBank/DDBJ whole genome shotgun (WGS) entry which is preliminary data.</text>
</comment>
<reference evidence="13 14" key="1">
    <citation type="journal article" date="2019" name="ISME J.">
        <title>Candidatus Macondimonas diazotrophica, a novel gammaproteobacterial genus dominating crude-oil-contaminated coastal sediments.</title>
        <authorList>
            <person name="Karthikeyan S."/>
            <person name="Konstantinidis K."/>
        </authorList>
    </citation>
    <scope>NUCLEOTIDE SEQUENCE [LARGE SCALE GENOMIC DNA]</scope>
    <source>
        <strain evidence="13 14">KTK01</strain>
    </source>
</reference>
<comment type="pathway">
    <text evidence="2">Amino-acid biosynthesis; L-serine biosynthesis; L-serine from 3-phospho-D-glycerate: step 1/3.</text>
</comment>
<dbReference type="OrthoDB" id="9805416at2"/>
<dbReference type="InterPro" id="IPR006139">
    <property type="entry name" value="D-isomer_2_OHA_DH_cat_dom"/>
</dbReference>
<dbReference type="SUPFAM" id="SSF55021">
    <property type="entry name" value="ACT-like"/>
    <property type="match status" value="1"/>
</dbReference>
<dbReference type="GO" id="GO:0004617">
    <property type="term" value="F:phosphoglycerate dehydrogenase activity"/>
    <property type="evidence" value="ECO:0007669"/>
    <property type="project" value="UniProtKB-EC"/>
</dbReference>
<proteinExistence type="inferred from homology"/>
<accession>A0A4Z0FEG1</accession>
<dbReference type="EC" id="1.1.1.399" evidence="3"/>
<evidence type="ECO:0000259" key="12">
    <source>
        <dbReference type="PROSITE" id="PS51671"/>
    </source>
</evidence>
<dbReference type="Gene3D" id="3.30.70.260">
    <property type="match status" value="1"/>
</dbReference>
<dbReference type="Pfam" id="PF02826">
    <property type="entry name" value="2-Hacid_dh_C"/>
    <property type="match status" value="1"/>
</dbReference>
<evidence type="ECO:0000313" key="13">
    <source>
        <dbReference type="EMBL" id="TFZ83858.1"/>
    </source>
</evidence>
<dbReference type="PANTHER" id="PTHR42938:SF47">
    <property type="entry name" value="HYDROXYPYRUVATE REDUCTASE"/>
    <property type="match status" value="1"/>
</dbReference>
<name>A0A4Z0FEG1_9GAMM</name>
<evidence type="ECO:0000256" key="5">
    <source>
        <dbReference type="ARBA" id="ARBA00021582"/>
    </source>
</evidence>
<dbReference type="RefSeq" id="WP_135280785.1">
    <property type="nucleotide sequence ID" value="NZ_SRIO01000002.1"/>
</dbReference>
<feature type="domain" description="ACT" evidence="12">
    <location>
        <begin position="319"/>
        <end position="387"/>
    </location>
</feature>
<dbReference type="PROSITE" id="PS51671">
    <property type="entry name" value="ACT"/>
    <property type="match status" value="1"/>
</dbReference>
<evidence type="ECO:0000256" key="7">
    <source>
        <dbReference type="ARBA" id="ARBA00023027"/>
    </source>
</evidence>
<keyword evidence="7" id="KW-0520">NAD</keyword>
<dbReference type="InterPro" id="IPR036291">
    <property type="entry name" value="NAD(P)-bd_dom_sf"/>
</dbReference>
<evidence type="ECO:0000256" key="4">
    <source>
        <dbReference type="ARBA" id="ARBA00013143"/>
    </source>
</evidence>
<organism evidence="13 14">
    <name type="scientific">Candidatus Macondimonas diazotrophica</name>
    <dbReference type="NCBI Taxonomy" id="2305248"/>
    <lineage>
        <taxon>Bacteria</taxon>
        <taxon>Pseudomonadati</taxon>
        <taxon>Pseudomonadota</taxon>
        <taxon>Gammaproteobacteria</taxon>
        <taxon>Chromatiales</taxon>
        <taxon>Ectothiorhodospiraceae</taxon>
        <taxon>Candidatus Macondimonas</taxon>
    </lineage>
</organism>
<evidence type="ECO:0000256" key="8">
    <source>
        <dbReference type="ARBA" id="ARBA00030455"/>
    </source>
</evidence>
<evidence type="ECO:0000256" key="3">
    <source>
        <dbReference type="ARBA" id="ARBA00013001"/>
    </source>
</evidence>
<dbReference type="EMBL" id="SRIO01000002">
    <property type="protein sequence ID" value="TFZ83858.1"/>
    <property type="molecule type" value="Genomic_DNA"/>
</dbReference>
<gene>
    <name evidence="13" type="ORF">E4680_02485</name>
</gene>
<evidence type="ECO:0000256" key="1">
    <source>
        <dbReference type="ARBA" id="ARBA00003800"/>
    </source>
</evidence>
<dbReference type="PROSITE" id="PS00065">
    <property type="entry name" value="D_2_HYDROXYACID_DH_1"/>
    <property type="match status" value="1"/>
</dbReference>
<dbReference type="EC" id="1.1.1.95" evidence="4"/>
<sequence length="387" mass="41155">MFKILTLNNISPRGLSQFEADQYQVGSDLTEPDAILVRSQVMHDMAFPESVKAVGRAGAGVNNIPITRLSALGVPVFNTPGANANAVKELVLVGLLMASRNIPQALHFVEGLDGDDAAMHKTVEAGKKQFVGTELPGRTLGVVGLGAIGVKVANAAHALGMRVIGFDPKVTVENAWQLSAGVEQARSVEEVIARADYLSFHVPLNDHTRDMLNAERLKLAKPSLVVLNFSREGVVGAALVREALDSGRISGYVCDFPSVSLKGHSRVIALPHLGASTQEAEENCAVMVVQQVRDYLENGNIRNSVNFPEAILPRTEGFRVCIVNANVPNMLGQISSTLAGSGLNILDMLNKSKGDLAYTVVDVDRAIPETATAGLRAIEGVLAVRAL</sequence>
<dbReference type="InterPro" id="IPR045865">
    <property type="entry name" value="ACT-like_dom_sf"/>
</dbReference>
<dbReference type="InterPro" id="IPR029752">
    <property type="entry name" value="D-isomer_DH_CS1"/>
</dbReference>
<dbReference type="Proteomes" id="UP000297890">
    <property type="component" value="Unassembled WGS sequence"/>
</dbReference>
<protein>
    <recommendedName>
        <fullName evidence="5">D-3-phosphoglycerate dehydrogenase</fullName>
        <ecNumber evidence="3">1.1.1.399</ecNumber>
        <ecNumber evidence="4">1.1.1.95</ecNumber>
    </recommendedName>
    <alternativeName>
        <fullName evidence="8">2-oxoglutarate reductase</fullName>
    </alternativeName>
</protein>
<dbReference type="SUPFAM" id="SSF51735">
    <property type="entry name" value="NAD(P)-binding Rossmann-fold domains"/>
    <property type="match status" value="1"/>
</dbReference>
<dbReference type="CDD" id="cd04901">
    <property type="entry name" value="ACT_3PGDH"/>
    <property type="match status" value="1"/>
</dbReference>
<dbReference type="UniPathway" id="UPA00135">
    <property type="reaction ID" value="UER00196"/>
</dbReference>
<evidence type="ECO:0000256" key="10">
    <source>
        <dbReference type="ARBA" id="ARBA00048731"/>
    </source>
</evidence>
<dbReference type="SUPFAM" id="SSF52283">
    <property type="entry name" value="Formate/glycerate dehydrogenase catalytic domain-like"/>
    <property type="match status" value="1"/>
</dbReference>
<evidence type="ECO:0000256" key="9">
    <source>
        <dbReference type="ARBA" id="ARBA00048126"/>
    </source>
</evidence>
<dbReference type="CDD" id="cd12174">
    <property type="entry name" value="PGDH_like_3"/>
    <property type="match status" value="1"/>
</dbReference>
<evidence type="ECO:0000256" key="6">
    <source>
        <dbReference type="ARBA" id="ARBA00023002"/>
    </source>
</evidence>
<dbReference type="InterPro" id="IPR002912">
    <property type="entry name" value="ACT_dom"/>
</dbReference>
<keyword evidence="14" id="KW-1185">Reference proteome</keyword>
<dbReference type="Pfam" id="PF00389">
    <property type="entry name" value="2-Hacid_dh"/>
    <property type="match status" value="1"/>
</dbReference>
<comment type="catalytic activity">
    <reaction evidence="10">
        <text>(2R)-3-phosphoglycerate + NAD(+) = 3-phosphooxypyruvate + NADH + H(+)</text>
        <dbReference type="Rhea" id="RHEA:12641"/>
        <dbReference type="ChEBI" id="CHEBI:15378"/>
        <dbReference type="ChEBI" id="CHEBI:18110"/>
        <dbReference type="ChEBI" id="CHEBI:57540"/>
        <dbReference type="ChEBI" id="CHEBI:57945"/>
        <dbReference type="ChEBI" id="CHEBI:58272"/>
        <dbReference type="EC" id="1.1.1.95"/>
    </reaction>
</comment>
<dbReference type="Gene3D" id="3.40.50.720">
    <property type="entry name" value="NAD(P)-binding Rossmann-like Domain"/>
    <property type="match status" value="2"/>
</dbReference>
<comment type="similarity">
    <text evidence="11">Belongs to the D-isomer specific 2-hydroxyacid dehydrogenase family.</text>
</comment>
<comment type="catalytic activity">
    <reaction evidence="9">
        <text>(R)-2-hydroxyglutarate + NAD(+) = 2-oxoglutarate + NADH + H(+)</text>
        <dbReference type="Rhea" id="RHEA:49612"/>
        <dbReference type="ChEBI" id="CHEBI:15378"/>
        <dbReference type="ChEBI" id="CHEBI:15801"/>
        <dbReference type="ChEBI" id="CHEBI:16810"/>
        <dbReference type="ChEBI" id="CHEBI:57540"/>
        <dbReference type="ChEBI" id="CHEBI:57945"/>
        <dbReference type="EC" id="1.1.1.399"/>
    </reaction>
</comment>
<dbReference type="InterPro" id="IPR006140">
    <property type="entry name" value="D-isomer_DH_NAD-bd"/>
</dbReference>
<keyword evidence="6 11" id="KW-0560">Oxidoreductase</keyword>
<dbReference type="PANTHER" id="PTHR42938">
    <property type="entry name" value="FORMATE DEHYDROGENASE 1"/>
    <property type="match status" value="1"/>
</dbReference>
<evidence type="ECO:0000256" key="11">
    <source>
        <dbReference type="RuleBase" id="RU003719"/>
    </source>
</evidence>
<comment type="function">
    <text evidence="1">Catalyzes the reversible oxidation of 3-phospho-D-glycerate to 3-phosphonooxypyruvate, the first step of the phosphorylated L-serine biosynthesis pathway. Also catalyzes the reversible oxidation of 2-hydroxyglutarate to 2-oxoglutarate.</text>
</comment>